<feature type="transmembrane region" description="Helical" evidence="5">
    <location>
        <begin position="249"/>
        <end position="273"/>
    </location>
</feature>
<feature type="domain" description="P-type ATPase A" evidence="6">
    <location>
        <begin position="96"/>
        <end position="194"/>
    </location>
</feature>
<dbReference type="PANTHER" id="PTHR42861">
    <property type="entry name" value="CALCIUM-TRANSPORTING ATPASE"/>
    <property type="match status" value="1"/>
</dbReference>
<accession>A0AAW4N1A9</accession>
<evidence type="ECO:0000259" key="6">
    <source>
        <dbReference type="Pfam" id="PF00122"/>
    </source>
</evidence>
<dbReference type="SFLD" id="SFLDS00003">
    <property type="entry name" value="Haloacid_Dehalogenase"/>
    <property type="match status" value="1"/>
</dbReference>
<feature type="transmembrane region" description="Helical" evidence="5">
    <location>
        <begin position="211"/>
        <end position="229"/>
    </location>
</feature>
<evidence type="ECO:0000256" key="3">
    <source>
        <dbReference type="ARBA" id="ARBA00022989"/>
    </source>
</evidence>
<dbReference type="GO" id="GO:0016887">
    <property type="term" value="F:ATP hydrolysis activity"/>
    <property type="evidence" value="ECO:0007669"/>
    <property type="project" value="InterPro"/>
</dbReference>
<dbReference type="EMBL" id="JAHOEL010000039">
    <property type="protein sequence ID" value="MBV3393000.1"/>
    <property type="molecule type" value="Genomic_DNA"/>
</dbReference>
<dbReference type="AlphaFoldDB" id="A0AAW4N1A9"/>
<dbReference type="Pfam" id="PF00702">
    <property type="entry name" value="Hydrolase"/>
    <property type="match status" value="1"/>
</dbReference>
<feature type="transmembrane region" description="Helical" evidence="5">
    <location>
        <begin position="596"/>
        <end position="614"/>
    </location>
</feature>
<dbReference type="Proteomes" id="UP001196408">
    <property type="component" value="Unassembled WGS sequence"/>
</dbReference>
<dbReference type="GO" id="GO:0016020">
    <property type="term" value="C:membrane"/>
    <property type="evidence" value="ECO:0007669"/>
    <property type="project" value="UniProtKB-SubCell"/>
</dbReference>
<dbReference type="InterPro" id="IPR001757">
    <property type="entry name" value="P_typ_ATPase"/>
</dbReference>
<dbReference type="GO" id="GO:0005524">
    <property type="term" value="F:ATP binding"/>
    <property type="evidence" value="ECO:0007669"/>
    <property type="project" value="InterPro"/>
</dbReference>
<reference evidence="7 10" key="1">
    <citation type="submission" date="2021-06" db="EMBL/GenBank/DDBJ databases">
        <title>Collection of gut derived symbiotic bacterial strains cultured from healthy donors.</title>
        <authorList>
            <person name="Lin H."/>
            <person name="Littmann E."/>
            <person name="Pamer E.G."/>
        </authorList>
    </citation>
    <scope>NUCLEOTIDE SEQUENCE</scope>
    <source>
        <strain evidence="8 10">MSK.21.70</strain>
        <strain evidence="7">MSK.21.82</strain>
    </source>
</reference>
<protein>
    <submittedName>
        <fullName evidence="7">HAD-IC family P-type ATPase</fullName>
    </submittedName>
</protein>
<feature type="transmembrane region" description="Helical" evidence="5">
    <location>
        <begin position="620"/>
        <end position="637"/>
    </location>
</feature>
<evidence type="ECO:0000256" key="1">
    <source>
        <dbReference type="ARBA" id="ARBA00004141"/>
    </source>
</evidence>
<comment type="subcellular location">
    <subcellularLocation>
        <location evidence="1">Membrane</location>
        <topology evidence="1">Multi-pass membrane protein</topology>
    </subcellularLocation>
</comment>
<evidence type="ECO:0000256" key="5">
    <source>
        <dbReference type="SAM" id="Phobius"/>
    </source>
</evidence>
<evidence type="ECO:0000313" key="10">
    <source>
        <dbReference type="Proteomes" id="UP001197492"/>
    </source>
</evidence>
<dbReference type="RefSeq" id="WP_217747790.1">
    <property type="nucleotide sequence ID" value="NZ_JAHOEB010000039.1"/>
</dbReference>
<dbReference type="SFLD" id="SFLDG00002">
    <property type="entry name" value="C1.7:_P-type_atpase_like"/>
    <property type="match status" value="1"/>
</dbReference>
<proteinExistence type="predicted"/>
<dbReference type="NCBIfam" id="TIGR01494">
    <property type="entry name" value="ATPase_P-type"/>
    <property type="match status" value="2"/>
</dbReference>
<dbReference type="Proteomes" id="UP001197492">
    <property type="component" value="Unassembled WGS sequence"/>
</dbReference>
<keyword evidence="2 5" id="KW-0812">Transmembrane</keyword>
<feature type="transmembrane region" description="Helical" evidence="5">
    <location>
        <begin position="741"/>
        <end position="765"/>
    </location>
</feature>
<gene>
    <name evidence="7" type="ORF">KSV97_07135</name>
    <name evidence="8" type="ORF">KSW06_06985</name>
</gene>
<evidence type="ECO:0000256" key="2">
    <source>
        <dbReference type="ARBA" id="ARBA00022692"/>
    </source>
</evidence>
<dbReference type="Pfam" id="PF00122">
    <property type="entry name" value="E1-E2_ATPase"/>
    <property type="match status" value="1"/>
</dbReference>
<evidence type="ECO:0000313" key="8">
    <source>
        <dbReference type="EMBL" id="MBV3393000.1"/>
    </source>
</evidence>
<sequence>MNELKGLSQQEVQERIEQGQVNYTGQSISKTKKEIVKQHTLTYFNFLNIFLAVLIVISGQLQNLTFIGVMVANTILGIIQEFKVKKTIDKLSVVTVEKVKTLRDGQLIDVPVEELVMDDIIFLQAGNQIGTDCQVVENHALEINESLLTGESVPVKKKENDEIYAGTFVVAGSGYAKVIRVGNANYSTKLVNQAKHKNLASSEMRDSIEKIIKVMSIIIVPVGLLLFRAQYKAMPNDFNTALVKTVGGVIGMIPEGLVLLTSLSFVLGVGRLAKKKALVQQMESIEALSRVDVLCLDKTGTITTGELKVKHIVPISDQYTREMICDIMGSFAFLVDDINPTQKALMNYFTKNDKYHKKSEVPFSSERKYRAITFDDDRSFVLGAPEFLTDNKEILDQVSGYSEFGLRVLLLGEADYLEEGHYHSLTPVCIITISDIIKEDAHDTFDYFKSQGVSIKVLSGDNPLTVSRVCTLAGLDNANNYMDASTLPDTVEEMKQVLGETCVFGRVKPEQKQLIIKAFQENGHVVGMVGDGVNDVLAIKDADCGIAMANGADAAKQAAHIVLLDSNFSSMKEIVNEGRVIIANIEKVSSLYLTKTIYSTILSLIFGFFCLTYPFTPFQLSLVSGMAIGLPSFIITLEHDTTMNSKGFLTHVIHTALPCALSVVVLVLFNFLLKWMFFLNAKYFSTYSFLVTIFISFIVLFKVSKPLNFLRKFNIGLNVLLTIGCLYAIPTYFYMYPITDLRVIIVVAFECVVAYYLVALITKALDNITEYRRWKREKHG</sequence>
<name>A0AAW4N1A9_9FIRM</name>
<evidence type="ECO:0000313" key="9">
    <source>
        <dbReference type="Proteomes" id="UP001196408"/>
    </source>
</evidence>
<keyword evidence="4 5" id="KW-0472">Membrane</keyword>
<evidence type="ECO:0000313" key="7">
    <source>
        <dbReference type="EMBL" id="MBV3382993.1"/>
    </source>
</evidence>
<dbReference type="EMBL" id="JAHOEF010000041">
    <property type="protein sequence ID" value="MBV3382993.1"/>
    <property type="molecule type" value="Genomic_DNA"/>
</dbReference>
<feature type="transmembrane region" description="Helical" evidence="5">
    <location>
        <begin position="684"/>
        <end position="703"/>
    </location>
</feature>
<feature type="transmembrane region" description="Helical" evidence="5">
    <location>
        <begin position="715"/>
        <end position="735"/>
    </location>
</feature>
<evidence type="ECO:0000256" key="4">
    <source>
        <dbReference type="ARBA" id="ARBA00023136"/>
    </source>
</evidence>
<dbReference type="SFLD" id="SFLDF00027">
    <property type="entry name" value="p-type_atpase"/>
    <property type="match status" value="1"/>
</dbReference>
<dbReference type="InterPro" id="IPR059000">
    <property type="entry name" value="ATPase_P-type_domA"/>
</dbReference>
<keyword evidence="3 5" id="KW-1133">Transmembrane helix</keyword>
<comment type="caution">
    <text evidence="7">The sequence shown here is derived from an EMBL/GenBank/DDBJ whole genome shotgun (WGS) entry which is preliminary data.</text>
</comment>
<feature type="transmembrane region" description="Helical" evidence="5">
    <location>
        <begin position="40"/>
        <end position="58"/>
    </location>
</feature>
<keyword evidence="10" id="KW-1185">Reference proteome</keyword>
<dbReference type="PROSITE" id="PS00154">
    <property type="entry name" value="ATPASE_E1_E2"/>
    <property type="match status" value="1"/>
</dbReference>
<organism evidence="7 9">
    <name type="scientific">Catenibacterium mitsuokai</name>
    <dbReference type="NCBI Taxonomy" id="100886"/>
    <lineage>
        <taxon>Bacteria</taxon>
        <taxon>Bacillati</taxon>
        <taxon>Bacillota</taxon>
        <taxon>Erysipelotrichia</taxon>
        <taxon>Erysipelotrichales</taxon>
        <taxon>Coprobacillaceae</taxon>
        <taxon>Catenibacterium</taxon>
    </lineage>
</organism>
<feature type="transmembrane region" description="Helical" evidence="5">
    <location>
        <begin position="649"/>
        <end position="672"/>
    </location>
</feature>
<dbReference type="InterPro" id="IPR044492">
    <property type="entry name" value="P_typ_ATPase_HD_dom"/>
</dbReference>
<dbReference type="InterPro" id="IPR018303">
    <property type="entry name" value="ATPase_P-typ_P_site"/>
</dbReference>
<feature type="transmembrane region" description="Helical" evidence="5">
    <location>
        <begin position="64"/>
        <end position="82"/>
    </location>
</feature>